<accession>A0A2A4CPZ8</accession>
<dbReference type="GO" id="GO:0005509">
    <property type="term" value="F:calcium ion binding"/>
    <property type="evidence" value="ECO:0007669"/>
    <property type="project" value="InterPro"/>
</dbReference>
<dbReference type="Pfam" id="PF13202">
    <property type="entry name" value="EF-hand_5"/>
    <property type="match status" value="2"/>
</dbReference>
<dbReference type="Proteomes" id="UP000243507">
    <property type="component" value="Unassembled WGS sequence"/>
</dbReference>
<gene>
    <name evidence="4" type="ORF">CLN94_10000</name>
</gene>
<dbReference type="InterPro" id="IPR018247">
    <property type="entry name" value="EF_Hand_1_Ca_BS"/>
</dbReference>
<dbReference type="InterPro" id="IPR011992">
    <property type="entry name" value="EF-hand-dom_pair"/>
</dbReference>
<evidence type="ECO:0000256" key="1">
    <source>
        <dbReference type="SAM" id="MobiDB-lite"/>
    </source>
</evidence>
<dbReference type="Gene3D" id="1.10.238.10">
    <property type="entry name" value="EF-hand"/>
    <property type="match status" value="2"/>
</dbReference>
<evidence type="ECO:0000313" key="5">
    <source>
        <dbReference type="Proteomes" id="UP000243507"/>
    </source>
</evidence>
<feature type="region of interest" description="Disordered" evidence="1">
    <location>
        <begin position="76"/>
        <end position="140"/>
    </location>
</feature>
<protein>
    <recommendedName>
        <fullName evidence="3">EF-hand domain-containing protein</fullName>
    </recommendedName>
</protein>
<sequence>MKRLATFTALFTLAAGTLAAQDMPIPGEQFMLQWDLDGNGQVTRAEAREQRQNIFYMFDQDSDGRFSEEELTGIDEHKALEREAGKGPGSQRPEGMGQGMGPGQGKGMGQGKGPGQGMGQGQGMGKGMGQGKGGGMGQGMGAGRGGVAFGFDMPAGEGMRMFDADRNGTITEQEFVDGSDLWFGQRDRNGDGVLTIEDFGPGR</sequence>
<keyword evidence="2" id="KW-0732">Signal</keyword>
<feature type="chain" id="PRO_5013240710" description="EF-hand domain-containing protein" evidence="2">
    <location>
        <begin position="21"/>
        <end position="203"/>
    </location>
</feature>
<comment type="caution">
    <text evidence="4">The sequence shown here is derived from an EMBL/GenBank/DDBJ whole genome shotgun (WGS) entry which is preliminary data.</text>
</comment>
<organism evidence="4 5">
    <name type="scientific">Pseudothioclava arenosa</name>
    <dbReference type="NCBI Taxonomy" id="1795308"/>
    <lineage>
        <taxon>Bacteria</taxon>
        <taxon>Pseudomonadati</taxon>
        <taxon>Pseudomonadota</taxon>
        <taxon>Alphaproteobacteria</taxon>
        <taxon>Rhodobacterales</taxon>
        <taxon>Paracoccaceae</taxon>
        <taxon>Pseudothioclava</taxon>
    </lineage>
</organism>
<proteinExistence type="predicted"/>
<dbReference type="OrthoDB" id="7631435at2"/>
<dbReference type="SUPFAM" id="SSF47473">
    <property type="entry name" value="EF-hand"/>
    <property type="match status" value="1"/>
</dbReference>
<evidence type="ECO:0000259" key="3">
    <source>
        <dbReference type="PROSITE" id="PS50222"/>
    </source>
</evidence>
<evidence type="ECO:0000256" key="2">
    <source>
        <dbReference type="SAM" id="SignalP"/>
    </source>
</evidence>
<dbReference type="RefSeq" id="WP_096433765.1">
    <property type="nucleotide sequence ID" value="NZ_NTJD01000007.1"/>
</dbReference>
<name>A0A2A4CPZ8_9RHOB</name>
<feature type="compositionally biased region" description="Gly residues" evidence="1">
    <location>
        <begin position="96"/>
        <end position="140"/>
    </location>
</feature>
<feature type="domain" description="EF-hand" evidence="3">
    <location>
        <begin position="46"/>
        <end position="81"/>
    </location>
</feature>
<dbReference type="EMBL" id="NTJD01000007">
    <property type="protein sequence ID" value="PCD76154.1"/>
    <property type="molecule type" value="Genomic_DNA"/>
</dbReference>
<feature type="signal peptide" evidence="2">
    <location>
        <begin position="1"/>
        <end position="20"/>
    </location>
</feature>
<keyword evidence="5" id="KW-1185">Reference proteome</keyword>
<evidence type="ECO:0000313" key="4">
    <source>
        <dbReference type="EMBL" id="PCD76154.1"/>
    </source>
</evidence>
<reference evidence="4 5" key="1">
    <citation type="submission" date="2017-09" db="EMBL/GenBank/DDBJ databases">
        <title>A multilocus sequence analysis scheme for characterization of bacteria in the genus Thioclava.</title>
        <authorList>
            <person name="Liu Y."/>
            <person name="Shao Z."/>
        </authorList>
    </citation>
    <scope>NUCLEOTIDE SEQUENCE [LARGE SCALE GENOMIC DNA]</scope>
    <source>
        <strain evidence="4 5">CAU 1312</strain>
    </source>
</reference>
<dbReference type="InterPro" id="IPR002048">
    <property type="entry name" value="EF_hand_dom"/>
</dbReference>
<dbReference type="PROSITE" id="PS00018">
    <property type="entry name" value="EF_HAND_1"/>
    <property type="match status" value="2"/>
</dbReference>
<dbReference type="PROSITE" id="PS50222">
    <property type="entry name" value="EF_HAND_2"/>
    <property type="match status" value="1"/>
</dbReference>
<dbReference type="AlphaFoldDB" id="A0A2A4CPZ8"/>
<feature type="compositionally biased region" description="Basic and acidic residues" evidence="1">
    <location>
        <begin position="76"/>
        <end position="85"/>
    </location>
</feature>